<dbReference type="InterPro" id="IPR036249">
    <property type="entry name" value="Thioredoxin-like_sf"/>
</dbReference>
<dbReference type="OrthoDB" id="7629852at2"/>
<sequence length="123" mass="14373">MVTIEGRKYKQEILGGNSAMQQLKSVEEFNELKNKGQHIFLFSADWCPDCRFIEPFLPEVEEQFSEFPFVHVDRDKFIDLCGELDVYGIPSFIAFRDGKEIGRFVSKDRKTREEIEKFIEGLA</sequence>
<dbReference type="CDD" id="cd02947">
    <property type="entry name" value="TRX_family"/>
    <property type="match status" value="1"/>
</dbReference>
<comment type="caution">
    <text evidence="2">The sequence shown here is derived from an EMBL/GenBank/DDBJ whole genome shotgun (WGS) entry which is preliminary data.</text>
</comment>
<accession>A0A6M0PAK4</accession>
<dbReference type="InterPro" id="IPR050620">
    <property type="entry name" value="Thioredoxin_H-type-like"/>
</dbReference>
<feature type="domain" description="Thioredoxin" evidence="1">
    <location>
        <begin position="1"/>
        <end position="123"/>
    </location>
</feature>
<name>A0A6M0PAK4_9BACI</name>
<dbReference type="PROSITE" id="PS51352">
    <property type="entry name" value="THIOREDOXIN_2"/>
    <property type="match status" value="1"/>
</dbReference>
<dbReference type="PANTHER" id="PTHR10438:SF468">
    <property type="entry name" value="THIOREDOXIN-1-RELATED"/>
    <property type="match status" value="1"/>
</dbReference>
<dbReference type="EMBL" id="JAAIWK010000024">
    <property type="protein sequence ID" value="NEY20979.1"/>
    <property type="molecule type" value="Genomic_DNA"/>
</dbReference>
<dbReference type="SUPFAM" id="SSF52833">
    <property type="entry name" value="Thioredoxin-like"/>
    <property type="match status" value="1"/>
</dbReference>
<dbReference type="RefSeq" id="WP_081750047.1">
    <property type="nucleotide sequence ID" value="NZ_JAAIWK010000024.1"/>
</dbReference>
<protein>
    <submittedName>
        <fullName evidence="2">Thioredoxin family protein</fullName>
    </submittedName>
</protein>
<dbReference type="Pfam" id="PF00085">
    <property type="entry name" value="Thioredoxin"/>
    <property type="match status" value="1"/>
</dbReference>
<reference evidence="2 3" key="1">
    <citation type="submission" date="2020-03" db="EMBL/GenBank/DDBJ databases">
        <title>Bacillus aquiflavi sp. nov., isolated from yellow water of strong flavor Chinese baijiu in Yibin region of China.</title>
        <authorList>
            <person name="Xie J."/>
        </authorList>
    </citation>
    <scope>NUCLEOTIDE SEQUENCE [LARGE SCALE GENOMIC DNA]</scope>
    <source>
        <strain evidence="2 3">Gsoil 114</strain>
    </source>
</reference>
<evidence type="ECO:0000313" key="3">
    <source>
        <dbReference type="Proteomes" id="UP000476934"/>
    </source>
</evidence>
<dbReference type="Proteomes" id="UP000476934">
    <property type="component" value="Unassembled WGS sequence"/>
</dbReference>
<keyword evidence="3" id="KW-1185">Reference proteome</keyword>
<dbReference type="Gene3D" id="3.40.30.10">
    <property type="entry name" value="Glutaredoxin"/>
    <property type="match status" value="1"/>
</dbReference>
<proteinExistence type="predicted"/>
<evidence type="ECO:0000259" key="1">
    <source>
        <dbReference type="PROSITE" id="PS51352"/>
    </source>
</evidence>
<dbReference type="AlphaFoldDB" id="A0A6M0PAK4"/>
<evidence type="ECO:0000313" key="2">
    <source>
        <dbReference type="EMBL" id="NEY20979.1"/>
    </source>
</evidence>
<dbReference type="InterPro" id="IPR013766">
    <property type="entry name" value="Thioredoxin_domain"/>
</dbReference>
<gene>
    <name evidence="2" type="ORF">G4D61_13560</name>
</gene>
<organism evidence="2 3">
    <name type="scientific">Heyndrickxia ginsengihumi</name>
    <dbReference type="NCBI Taxonomy" id="363870"/>
    <lineage>
        <taxon>Bacteria</taxon>
        <taxon>Bacillati</taxon>
        <taxon>Bacillota</taxon>
        <taxon>Bacilli</taxon>
        <taxon>Bacillales</taxon>
        <taxon>Bacillaceae</taxon>
        <taxon>Heyndrickxia</taxon>
    </lineage>
</organism>
<dbReference type="PANTHER" id="PTHR10438">
    <property type="entry name" value="THIOREDOXIN"/>
    <property type="match status" value="1"/>
</dbReference>